<evidence type="ECO:0000256" key="2">
    <source>
        <dbReference type="ARBA" id="ARBA00022801"/>
    </source>
</evidence>
<dbReference type="OrthoDB" id="9789727at2"/>
<dbReference type="PANTHER" id="PTHR11358">
    <property type="entry name" value="ARGINASE/AGMATINASE"/>
    <property type="match status" value="1"/>
</dbReference>
<evidence type="ECO:0000256" key="4">
    <source>
        <dbReference type="ARBA" id="ARBA00023211"/>
    </source>
</evidence>
<keyword evidence="8" id="KW-1185">Reference proteome</keyword>
<dbReference type="GO" id="GO:0008783">
    <property type="term" value="F:agmatinase activity"/>
    <property type="evidence" value="ECO:0007669"/>
    <property type="project" value="TreeGrafter"/>
</dbReference>
<sequence>MTKSSRTSNPSFQWEGRNDLEDGTKGGRVHHVVKTAVAHKNSTNQEETSHTNVSLIGFCSDAGVARNKGRIGAAKGPDIIRQMLANMAWHSTMAIYDEGNVVCDGDELELAQQALSDRVANALTDTSVIVLGGGHEVAYGSFMGLAKYLQHRPITNRLDVKPPKIGIINFDAHFDLRLYQTTDDSLKSSIKPSSGTPFKQIADHCKQLGWPFHYACLGVSRTSNTEALFDRADELGVEAVEFLDFSPISHVFIVINPTGNGVNTARW</sequence>
<evidence type="ECO:0000256" key="6">
    <source>
        <dbReference type="SAM" id="MobiDB-lite"/>
    </source>
</evidence>
<evidence type="ECO:0000256" key="5">
    <source>
        <dbReference type="PROSITE-ProRule" id="PRU00742"/>
    </source>
</evidence>
<dbReference type="PROSITE" id="PS51409">
    <property type="entry name" value="ARGINASE_2"/>
    <property type="match status" value="1"/>
</dbReference>
<evidence type="ECO:0000256" key="3">
    <source>
        <dbReference type="ARBA" id="ARBA00022808"/>
    </source>
</evidence>
<accession>A0A2N8Z945</accession>
<feature type="compositionally biased region" description="Polar residues" evidence="6">
    <location>
        <begin position="1"/>
        <end position="12"/>
    </location>
</feature>
<reference evidence="7 8" key="1">
    <citation type="submission" date="2017-10" db="EMBL/GenBank/DDBJ databases">
        <authorList>
            <person name="Banno H."/>
            <person name="Chua N.-H."/>
        </authorList>
    </citation>
    <scope>NUCLEOTIDE SEQUENCE [LARGE SCALE GENOMIC DNA]</scope>
    <source>
        <strain evidence="7">Vibrio tapetis CECT4600</strain>
    </source>
</reference>
<organism evidence="7 8">
    <name type="scientific">Vibrio tapetis subsp. tapetis</name>
    <dbReference type="NCBI Taxonomy" id="1671868"/>
    <lineage>
        <taxon>Bacteria</taxon>
        <taxon>Pseudomonadati</taxon>
        <taxon>Pseudomonadota</taxon>
        <taxon>Gammaproteobacteria</taxon>
        <taxon>Vibrionales</taxon>
        <taxon>Vibrionaceae</taxon>
        <taxon>Vibrio</taxon>
    </lineage>
</organism>
<name>A0A2N8Z945_9VIBR</name>
<dbReference type="SUPFAM" id="SSF52768">
    <property type="entry name" value="Arginase/deacetylase"/>
    <property type="match status" value="1"/>
</dbReference>
<keyword evidence="3" id="KW-0369">Histidine metabolism</keyword>
<feature type="region of interest" description="Disordered" evidence="6">
    <location>
        <begin position="1"/>
        <end position="25"/>
    </location>
</feature>
<evidence type="ECO:0000256" key="1">
    <source>
        <dbReference type="ARBA" id="ARBA00022723"/>
    </source>
</evidence>
<keyword evidence="2 7" id="KW-0378">Hydrolase</keyword>
<dbReference type="Proteomes" id="UP000235828">
    <property type="component" value="Chromosome A"/>
</dbReference>
<proteinExistence type="inferred from homology"/>
<dbReference type="GO" id="GO:0046872">
    <property type="term" value="F:metal ion binding"/>
    <property type="evidence" value="ECO:0007669"/>
    <property type="project" value="UniProtKB-KW"/>
</dbReference>
<dbReference type="GO" id="GO:0050415">
    <property type="term" value="F:formimidoylglutamase activity"/>
    <property type="evidence" value="ECO:0007669"/>
    <property type="project" value="UniProtKB-EC"/>
</dbReference>
<dbReference type="Gene3D" id="3.40.800.10">
    <property type="entry name" value="Ureohydrolase domain"/>
    <property type="match status" value="1"/>
</dbReference>
<dbReference type="CDD" id="cd09988">
    <property type="entry name" value="Formimidoylglutamase"/>
    <property type="match status" value="1"/>
</dbReference>
<dbReference type="Pfam" id="PF00491">
    <property type="entry name" value="Arginase"/>
    <property type="match status" value="1"/>
</dbReference>
<dbReference type="GO" id="GO:0033389">
    <property type="term" value="P:putrescine biosynthetic process from arginine, via agmatine"/>
    <property type="evidence" value="ECO:0007669"/>
    <property type="project" value="TreeGrafter"/>
</dbReference>
<evidence type="ECO:0000313" key="8">
    <source>
        <dbReference type="Proteomes" id="UP000235828"/>
    </source>
</evidence>
<dbReference type="EC" id="3.5.3.8" evidence="7"/>
<dbReference type="KEGG" id="vta:A0459"/>
<dbReference type="GO" id="GO:0006547">
    <property type="term" value="P:L-histidine metabolic process"/>
    <property type="evidence" value="ECO:0007669"/>
    <property type="project" value="UniProtKB-KW"/>
</dbReference>
<dbReference type="EMBL" id="LT960611">
    <property type="protein sequence ID" value="SON48438.1"/>
    <property type="molecule type" value="Genomic_DNA"/>
</dbReference>
<evidence type="ECO:0000313" key="7">
    <source>
        <dbReference type="EMBL" id="SON48438.1"/>
    </source>
</evidence>
<dbReference type="InterPro" id="IPR023696">
    <property type="entry name" value="Ureohydrolase_dom_sf"/>
</dbReference>
<comment type="similarity">
    <text evidence="5">Belongs to the arginase family.</text>
</comment>
<dbReference type="RefSeq" id="WP_102521304.1">
    <property type="nucleotide sequence ID" value="NZ_LT960611.1"/>
</dbReference>
<protein>
    <submittedName>
        <fullName evidence="7">Formimidoylglutamase</fullName>
        <ecNumber evidence="7">3.5.3.8</ecNumber>
    </submittedName>
</protein>
<keyword evidence="4" id="KW-0464">Manganese</keyword>
<dbReference type="PANTHER" id="PTHR11358:SF35">
    <property type="entry name" value="FORMIMIDOYLGLUTAMASE"/>
    <property type="match status" value="1"/>
</dbReference>
<dbReference type="AlphaFoldDB" id="A0A2N8Z945"/>
<gene>
    <name evidence="7" type="ORF">VTAP4600_A0459</name>
</gene>
<feature type="compositionally biased region" description="Basic and acidic residues" evidence="6">
    <location>
        <begin position="16"/>
        <end position="25"/>
    </location>
</feature>
<keyword evidence="1" id="KW-0479">Metal-binding</keyword>
<dbReference type="InterPro" id="IPR006035">
    <property type="entry name" value="Ureohydrolase"/>
</dbReference>